<sequence>MLHFTQHFSHFCLRNLELQHIFSLAGGKFSALTTICRQVSANFSFGSAAANGVLLNGGN</sequence>
<evidence type="ECO:0000313" key="1">
    <source>
        <dbReference type="EMBL" id="AIR63092.1"/>
    </source>
</evidence>
<reference evidence="1 2" key="1">
    <citation type="submission" date="2014-09" db="EMBL/GenBank/DDBJ databases">
        <authorList>
            <person name="Chan K.-G."/>
        </authorList>
    </citation>
    <scope>NUCLEOTIDE SEQUENCE [LARGE SCALE GENOMIC DNA]</scope>
    <source>
        <strain evidence="1 2">M006</strain>
    </source>
</reference>
<evidence type="ECO:0000313" key="2">
    <source>
        <dbReference type="Proteomes" id="UP000029516"/>
    </source>
</evidence>
<dbReference type="KEGG" id="cem:LH23_21245"/>
<organism evidence="1 2">
    <name type="scientific">Cedecea neteri</name>
    <dbReference type="NCBI Taxonomy" id="158822"/>
    <lineage>
        <taxon>Bacteria</taxon>
        <taxon>Pseudomonadati</taxon>
        <taxon>Pseudomonadota</taxon>
        <taxon>Gammaproteobacteria</taxon>
        <taxon>Enterobacterales</taxon>
        <taxon>Enterobacteriaceae</taxon>
        <taxon>Cedecea</taxon>
    </lineage>
</organism>
<protein>
    <submittedName>
        <fullName evidence="1">Uncharacterized protein</fullName>
    </submittedName>
</protein>
<gene>
    <name evidence="1" type="ORF">LH23_21245</name>
</gene>
<dbReference type="AlphaFoldDB" id="A0AAN0S8E3"/>
<dbReference type="Proteomes" id="UP000029516">
    <property type="component" value="Chromosome"/>
</dbReference>
<accession>A0AAN0S8E3</accession>
<dbReference type="EMBL" id="CP009458">
    <property type="protein sequence ID" value="AIR63092.1"/>
    <property type="molecule type" value="Genomic_DNA"/>
</dbReference>
<name>A0AAN0S8E3_9ENTR</name>
<proteinExistence type="predicted"/>